<dbReference type="Proteomes" id="UP000003706">
    <property type="component" value="Unassembled WGS sequence"/>
</dbReference>
<accession>H1KWE1</accession>
<evidence type="ECO:0000256" key="1">
    <source>
        <dbReference type="ARBA" id="ARBA00004651"/>
    </source>
</evidence>
<keyword evidence="5 6" id="KW-0472">Membrane</keyword>
<dbReference type="EMBL" id="AGJL01000002">
    <property type="protein sequence ID" value="EHP89518.1"/>
    <property type="molecule type" value="Genomic_DNA"/>
</dbReference>
<feature type="transmembrane region" description="Helical" evidence="6">
    <location>
        <begin position="238"/>
        <end position="255"/>
    </location>
</feature>
<keyword evidence="2" id="KW-1003">Cell membrane</keyword>
<dbReference type="PANTHER" id="PTHR34857">
    <property type="entry name" value="SLL0384 PROTEIN"/>
    <property type="match status" value="1"/>
</dbReference>
<keyword evidence="8" id="KW-1185">Reference proteome</keyword>
<proteinExistence type="predicted"/>
<dbReference type="InterPro" id="IPR003339">
    <property type="entry name" value="ABC/ECF_trnsptr_transmembrane"/>
</dbReference>
<name>H1KWE1_9EURY</name>
<dbReference type="NCBIfam" id="TIGR02454">
    <property type="entry name" value="ECF_T_CbiQ"/>
    <property type="match status" value="1"/>
</dbReference>
<dbReference type="InterPro" id="IPR012809">
    <property type="entry name" value="ECF_CbiQ"/>
</dbReference>
<keyword evidence="4 6" id="KW-1133">Transmembrane helix</keyword>
<evidence type="ECO:0000313" key="8">
    <source>
        <dbReference type="Proteomes" id="UP000003706"/>
    </source>
</evidence>
<evidence type="ECO:0000256" key="6">
    <source>
        <dbReference type="SAM" id="Phobius"/>
    </source>
</evidence>
<organism evidence="7 8">
    <name type="scientific">Methanotorris formicicus Mc-S-70</name>
    <dbReference type="NCBI Taxonomy" id="647171"/>
    <lineage>
        <taxon>Archaea</taxon>
        <taxon>Methanobacteriati</taxon>
        <taxon>Methanobacteriota</taxon>
        <taxon>Methanomada group</taxon>
        <taxon>Methanococci</taxon>
        <taxon>Methanococcales</taxon>
        <taxon>Methanocaldococcaceae</taxon>
        <taxon>Methanotorris</taxon>
    </lineage>
</organism>
<dbReference type="PATRIC" id="fig|647171.4.peg.111"/>
<feature type="transmembrane region" description="Helical" evidence="6">
    <location>
        <begin position="148"/>
        <end position="167"/>
    </location>
</feature>
<sequence>MHISLSSLEKENFKESIIHKMDARVKLILTLLIIFYITAYNSIFAILLVEIYLIFLIVLSKLSLIYTFKRIALILPFGGTIALFQPFIKGKTVIYYLFGIPIYQEGLTFGMLLFLKVLVSVTSIVLLSSTTPMYEIINAGRKLGLPKIMAMLLGLMVRYLFVMYDVLENTIKAQKSRGFNRKNLSYKKILHIFGYTVGNLFLRSYEQGEKTYLAMLSRCYSNGSDLFPYKKKIGVEDLTMMLVTVIVLVLANFCFN</sequence>
<dbReference type="RefSeq" id="WP_007043560.1">
    <property type="nucleotide sequence ID" value="NZ_AGJL01000002.1"/>
</dbReference>
<gene>
    <name evidence="7" type="ORF">MetfoDRAFT_0114</name>
</gene>
<comment type="subcellular location">
    <subcellularLocation>
        <location evidence="1">Cell membrane</location>
        <topology evidence="1">Multi-pass membrane protein</topology>
    </subcellularLocation>
</comment>
<evidence type="ECO:0000313" key="7">
    <source>
        <dbReference type="EMBL" id="EHP89518.1"/>
    </source>
</evidence>
<evidence type="ECO:0000256" key="5">
    <source>
        <dbReference type="ARBA" id="ARBA00023136"/>
    </source>
</evidence>
<dbReference type="STRING" id="647171.MetfoDRAFT_0114"/>
<evidence type="ECO:0000256" key="2">
    <source>
        <dbReference type="ARBA" id="ARBA00022475"/>
    </source>
</evidence>
<comment type="caution">
    <text evidence="7">The sequence shown here is derived from an EMBL/GenBank/DDBJ whole genome shotgun (WGS) entry which is preliminary data.</text>
</comment>
<dbReference type="GO" id="GO:0006824">
    <property type="term" value="P:cobalt ion transport"/>
    <property type="evidence" value="ECO:0007669"/>
    <property type="project" value="InterPro"/>
</dbReference>
<dbReference type="InterPro" id="IPR051611">
    <property type="entry name" value="ECF_transporter_component"/>
</dbReference>
<evidence type="ECO:0000256" key="3">
    <source>
        <dbReference type="ARBA" id="ARBA00022692"/>
    </source>
</evidence>
<keyword evidence="3 6" id="KW-0812">Transmembrane</keyword>
<feature type="transmembrane region" description="Helical" evidence="6">
    <location>
        <begin position="71"/>
        <end position="88"/>
    </location>
</feature>
<evidence type="ECO:0000256" key="4">
    <source>
        <dbReference type="ARBA" id="ARBA00022989"/>
    </source>
</evidence>
<protein>
    <submittedName>
        <fullName evidence="7">Cobalt ABC transporter, inner membrane subunit CbiQ</fullName>
    </submittedName>
</protein>
<dbReference type="AlphaFoldDB" id="H1KWE1"/>
<feature type="transmembrane region" description="Helical" evidence="6">
    <location>
        <begin position="109"/>
        <end position="128"/>
    </location>
</feature>
<dbReference type="PANTHER" id="PTHR34857:SF2">
    <property type="entry name" value="SLL0384 PROTEIN"/>
    <property type="match status" value="1"/>
</dbReference>
<dbReference type="OrthoDB" id="51610at2157"/>
<dbReference type="Pfam" id="PF02361">
    <property type="entry name" value="CbiQ"/>
    <property type="match status" value="1"/>
</dbReference>
<dbReference type="CDD" id="cd16914">
    <property type="entry name" value="EcfT"/>
    <property type="match status" value="1"/>
</dbReference>
<dbReference type="GO" id="GO:0043190">
    <property type="term" value="C:ATP-binding cassette (ABC) transporter complex"/>
    <property type="evidence" value="ECO:0007669"/>
    <property type="project" value="InterPro"/>
</dbReference>
<feature type="transmembrane region" description="Helical" evidence="6">
    <location>
        <begin position="27"/>
        <end position="59"/>
    </location>
</feature>
<reference evidence="7 8" key="1">
    <citation type="submission" date="2011-09" db="EMBL/GenBank/DDBJ databases">
        <title>The draft genome of Methanotorris formicicus Mc-S-70.</title>
        <authorList>
            <consortium name="US DOE Joint Genome Institute (JGI-PGF)"/>
            <person name="Lucas S."/>
            <person name="Han J."/>
            <person name="Lapidus A."/>
            <person name="Cheng J.-F."/>
            <person name="Goodwin L."/>
            <person name="Pitluck S."/>
            <person name="Peters L."/>
            <person name="Land M.L."/>
            <person name="Hauser L."/>
            <person name="Sieprawska-Lupa M."/>
            <person name="Takai K."/>
            <person name="Miyazaki J."/>
            <person name="Whitman W."/>
            <person name="Woyke T.J."/>
        </authorList>
    </citation>
    <scope>NUCLEOTIDE SEQUENCE [LARGE SCALE GENOMIC DNA]</scope>
    <source>
        <strain evidence="7 8">Mc-S-70</strain>
    </source>
</reference>